<protein>
    <recommendedName>
        <fullName evidence="4">Por secretion system C-terminal sorting domain-containing protein</fullName>
    </recommendedName>
</protein>
<reference evidence="2" key="2">
    <citation type="submission" date="2020-09" db="EMBL/GenBank/DDBJ databases">
        <authorList>
            <person name="Sun Q."/>
            <person name="Zhou Y."/>
        </authorList>
    </citation>
    <scope>NUCLEOTIDE SEQUENCE</scope>
    <source>
        <strain evidence="2">CGMCC 1.12506</strain>
    </source>
</reference>
<reference evidence="2" key="1">
    <citation type="journal article" date="2014" name="Int. J. Syst. Evol. Microbiol.">
        <title>Complete genome sequence of Corynebacterium casei LMG S-19264T (=DSM 44701T), isolated from a smear-ripened cheese.</title>
        <authorList>
            <consortium name="US DOE Joint Genome Institute (JGI-PGF)"/>
            <person name="Walter F."/>
            <person name="Albersmeier A."/>
            <person name="Kalinowski J."/>
            <person name="Ruckert C."/>
        </authorList>
    </citation>
    <scope>NUCLEOTIDE SEQUENCE</scope>
    <source>
        <strain evidence="2">CGMCC 1.12506</strain>
    </source>
</reference>
<dbReference type="AlphaFoldDB" id="A0A917D9R9"/>
<dbReference type="NCBIfam" id="TIGR04183">
    <property type="entry name" value="Por_Secre_tail"/>
    <property type="match status" value="1"/>
</dbReference>
<dbReference type="Proteomes" id="UP000625735">
    <property type="component" value="Unassembled WGS sequence"/>
</dbReference>
<dbReference type="NCBIfam" id="NF033708">
    <property type="entry name" value="T9SS_Cterm_ChiA"/>
    <property type="match status" value="1"/>
</dbReference>
<proteinExistence type="predicted"/>
<evidence type="ECO:0000313" key="2">
    <source>
        <dbReference type="EMBL" id="GGD14790.1"/>
    </source>
</evidence>
<evidence type="ECO:0000256" key="1">
    <source>
        <dbReference type="ARBA" id="ARBA00022729"/>
    </source>
</evidence>
<gene>
    <name evidence="2" type="ORF">GCM10011343_02280</name>
</gene>
<accession>A0A917D9R9</accession>
<dbReference type="InterPro" id="IPR026444">
    <property type="entry name" value="Secre_tail"/>
</dbReference>
<sequence length="68" mass="7445">MPFFMTFAKVTETDLVNVTVYDLSGRVIATRGAFNSNEASLSLGMLSNQVVLVKVVTTSGEMTQKVLW</sequence>
<dbReference type="EMBL" id="BMFG01000001">
    <property type="protein sequence ID" value="GGD14790.1"/>
    <property type="molecule type" value="Genomic_DNA"/>
</dbReference>
<comment type="caution">
    <text evidence="2">The sequence shown here is derived from an EMBL/GenBank/DDBJ whole genome shotgun (WGS) entry which is preliminary data.</text>
</comment>
<evidence type="ECO:0008006" key="4">
    <source>
        <dbReference type="Google" id="ProtNLM"/>
    </source>
</evidence>
<name>A0A917D9R9_9FLAO</name>
<keyword evidence="1" id="KW-0732">Signal</keyword>
<evidence type="ECO:0000313" key="3">
    <source>
        <dbReference type="Proteomes" id="UP000625735"/>
    </source>
</evidence>
<organism evidence="2 3">
    <name type="scientific">Flavobacterium orientale</name>
    <dbReference type="NCBI Taxonomy" id="1756020"/>
    <lineage>
        <taxon>Bacteria</taxon>
        <taxon>Pseudomonadati</taxon>
        <taxon>Bacteroidota</taxon>
        <taxon>Flavobacteriia</taxon>
        <taxon>Flavobacteriales</taxon>
        <taxon>Flavobacteriaceae</taxon>
        <taxon>Flavobacterium</taxon>
    </lineage>
</organism>
<keyword evidence="3" id="KW-1185">Reference proteome</keyword>